<evidence type="ECO:0000256" key="1">
    <source>
        <dbReference type="ARBA" id="ARBA00004123"/>
    </source>
</evidence>
<dbReference type="GeneID" id="18813339"/>
<dbReference type="KEGG" id="sla:SERLADRAFT_414996"/>
<name>F8NVH4_SERL9</name>
<dbReference type="Pfam" id="PF00172">
    <property type="entry name" value="Zn_clus"/>
    <property type="match status" value="1"/>
</dbReference>
<dbReference type="InterPro" id="IPR036864">
    <property type="entry name" value="Zn2-C6_fun-type_DNA-bd_sf"/>
</dbReference>
<accession>F8NVH4</accession>
<dbReference type="InterPro" id="IPR021858">
    <property type="entry name" value="Fun_TF"/>
</dbReference>
<organism>
    <name type="scientific">Serpula lacrymans var. lacrymans (strain S7.9)</name>
    <name type="common">Dry rot fungus</name>
    <dbReference type="NCBI Taxonomy" id="578457"/>
    <lineage>
        <taxon>Eukaryota</taxon>
        <taxon>Fungi</taxon>
        <taxon>Dikarya</taxon>
        <taxon>Basidiomycota</taxon>
        <taxon>Agaricomycotina</taxon>
        <taxon>Agaricomycetes</taxon>
        <taxon>Agaricomycetidae</taxon>
        <taxon>Boletales</taxon>
        <taxon>Coniophorineae</taxon>
        <taxon>Serpulaceae</taxon>
        <taxon>Serpula</taxon>
    </lineage>
</organism>
<dbReference type="InterPro" id="IPR001138">
    <property type="entry name" value="Zn2Cys6_DnaBD"/>
</dbReference>
<dbReference type="EMBL" id="GL945433">
    <property type="protein sequence ID" value="EGO25383.1"/>
    <property type="molecule type" value="Genomic_DNA"/>
</dbReference>
<dbReference type="RefSeq" id="XP_007317505.1">
    <property type="nucleotide sequence ID" value="XM_007317443.1"/>
</dbReference>
<dbReference type="SUPFAM" id="SSF57701">
    <property type="entry name" value="Zn2/Cys6 DNA-binding domain"/>
    <property type="match status" value="1"/>
</dbReference>
<protein>
    <recommendedName>
        <fullName evidence="4">Zn(2)-C6 fungal-type domain-containing protein</fullName>
    </recommendedName>
</protein>
<dbReference type="AlphaFoldDB" id="F8NVH4"/>
<evidence type="ECO:0000256" key="2">
    <source>
        <dbReference type="ARBA" id="ARBA00023242"/>
    </source>
</evidence>
<sequence>MSPHLDDRLPPIQDNMADSIPYPAQSAYIPPAYYPPPQGHVHVVAPQQRQDSQQRKRPKYTRSKTGCLTCRVKKIKCDETKPNCMRCTHGQRDCTWPEGVPARKKATPRKDSVDGHPSNAESSGLSEASTPPTRDNTPPRRGPVDYGIPPMMARRHSEPYTQGPPIGSEPDMSRRQIPQQGYPMQLQHHQQNQNTHPNNVLSVIPEMSAYPPTQQPRYESAYTNPPLHSHSSHSSRIQPNQHTLGIRSMAHPPPLHHWNTNPSMVSNVDPLEPYFSTVQERNLIRHYCDNSLSFIMAIPSENPIVAANLPLIFNHPPGSDTSAEALRMALLGVAAIHRSFLLSQSGVNQGSAEEMLQLGHSFRMNSKQLLAKACATMEGAQSDASLATSMAIALMDIFSGGRNWSKNMDLAKTLVRIRGGPTSLLASSFNMKSGSPDQIARTRLLLEILAVYDVAACLANGEAPTVLNSTSNSWWLDESQANFSYVEQVFGMSRAFIPVLAEITSFVSRVLHGTARISEVIGEGSSSSSSIEADTTAQCHEYYSQLENWVDPRVDAPPRVHRGNRMYQKAAQILLLRDVLHASPVDPLVQACTDTILTLALECTSQKMGVDLIWPVIIAASHTYGSNRTRVAQVFEAFRFVQSLIYSYEVLKPLICHRTQCCYEIETSEQIVLQVWKRLDQGLPGADWRTVMKDSDLKVLIV</sequence>
<dbReference type="PANTHER" id="PTHR37534">
    <property type="entry name" value="TRANSCRIPTIONAL ACTIVATOR PROTEIN UGA3"/>
    <property type="match status" value="1"/>
</dbReference>
<dbReference type="OrthoDB" id="5419315at2759"/>
<feature type="compositionally biased region" description="Polar residues" evidence="3">
    <location>
        <begin position="211"/>
        <end position="223"/>
    </location>
</feature>
<dbReference type="SMART" id="SM00066">
    <property type="entry name" value="GAL4"/>
    <property type="match status" value="1"/>
</dbReference>
<reference evidence="5" key="1">
    <citation type="submission" date="2011-04" db="EMBL/GenBank/DDBJ databases">
        <title>Evolution of plant cell wall degrading machinery underlies the functional diversity of forest fungi.</title>
        <authorList>
            <consortium name="US DOE Joint Genome Institute (JGI-PGF)"/>
            <person name="Eastwood D.C."/>
            <person name="Floudas D."/>
            <person name="Binder M."/>
            <person name="Majcherczyk A."/>
            <person name="Schneider P."/>
            <person name="Aerts A."/>
            <person name="Asiegbu F.O."/>
            <person name="Baker S.E."/>
            <person name="Barry K."/>
            <person name="Bendiksby M."/>
            <person name="Blumentritt M."/>
            <person name="Coutinho P.M."/>
            <person name="Cullen D."/>
            <person name="Cullen D."/>
            <person name="Gathman A."/>
            <person name="Goodell B."/>
            <person name="Henrissat B."/>
            <person name="Ihrmark K."/>
            <person name="Kauserud H."/>
            <person name="Kohler A."/>
            <person name="LaButti K."/>
            <person name="Lapidus A."/>
            <person name="Lavin J.L."/>
            <person name="Lee Y.-H."/>
            <person name="Lindquist E."/>
            <person name="Lilly W."/>
            <person name="Lucas S."/>
            <person name="Morin E."/>
            <person name="Murat C."/>
            <person name="Oguiza J.A."/>
            <person name="Park J."/>
            <person name="Pisabarro A.G."/>
            <person name="Riley R."/>
            <person name="Rosling A."/>
            <person name="Salamov A."/>
            <person name="Schmidt O."/>
            <person name="Schmutz J."/>
            <person name="Skrede I."/>
            <person name="Stenlid J."/>
            <person name="Wiebenga A."/>
            <person name="Xie X."/>
            <person name="Kues U."/>
            <person name="Hibbett D.S."/>
            <person name="Hoffmeister D."/>
            <person name="Hogberg N."/>
            <person name="Martin F."/>
            <person name="Grigoriev I.V."/>
            <person name="Watkinson S.C."/>
        </authorList>
    </citation>
    <scope>NUCLEOTIDE SEQUENCE</scope>
    <source>
        <strain evidence="5">S7.9</strain>
    </source>
</reference>
<proteinExistence type="predicted"/>
<dbReference type="Gene3D" id="4.10.240.10">
    <property type="entry name" value="Zn(2)-C6 fungal-type DNA-binding domain"/>
    <property type="match status" value="1"/>
</dbReference>
<feature type="region of interest" description="Disordered" evidence="3">
    <location>
        <begin position="88"/>
        <end position="176"/>
    </location>
</feature>
<dbReference type="GO" id="GO:0008270">
    <property type="term" value="F:zinc ion binding"/>
    <property type="evidence" value="ECO:0007669"/>
    <property type="project" value="InterPro"/>
</dbReference>
<feature type="region of interest" description="Disordered" evidence="3">
    <location>
        <begin position="1"/>
        <end position="63"/>
    </location>
</feature>
<dbReference type="Proteomes" id="UP000008064">
    <property type="component" value="Unassembled WGS sequence"/>
</dbReference>
<dbReference type="PROSITE" id="PS50048">
    <property type="entry name" value="ZN2_CY6_FUNGAL_2"/>
    <property type="match status" value="1"/>
</dbReference>
<gene>
    <name evidence="5" type="ORF">SERLADRAFT_414996</name>
</gene>
<evidence type="ECO:0000313" key="5">
    <source>
        <dbReference type="EMBL" id="EGO25383.1"/>
    </source>
</evidence>
<dbReference type="HOGENOM" id="CLU_015435_0_0_1"/>
<dbReference type="GO" id="GO:0005634">
    <property type="term" value="C:nucleus"/>
    <property type="evidence" value="ECO:0007669"/>
    <property type="project" value="UniProtKB-SubCell"/>
</dbReference>
<evidence type="ECO:0000256" key="3">
    <source>
        <dbReference type="SAM" id="MobiDB-lite"/>
    </source>
</evidence>
<dbReference type="PANTHER" id="PTHR37534:SF20">
    <property type="entry name" value="PRO1A C6 ZINK-FINGER PROTEIN"/>
    <property type="match status" value="1"/>
</dbReference>
<feature type="compositionally biased region" description="Polar residues" evidence="3">
    <location>
        <begin position="119"/>
        <end position="129"/>
    </location>
</feature>
<feature type="region of interest" description="Disordered" evidence="3">
    <location>
        <begin position="210"/>
        <end position="238"/>
    </location>
</feature>
<dbReference type="GO" id="GO:0000981">
    <property type="term" value="F:DNA-binding transcription factor activity, RNA polymerase II-specific"/>
    <property type="evidence" value="ECO:0007669"/>
    <property type="project" value="InterPro"/>
</dbReference>
<dbReference type="Pfam" id="PF11951">
    <property type="entry name" value="Fungal_trans_2"/>
    <property type="match status" value="1"/>
</dbReference>
<dbReference type="PROSITE" id="PS00463">
    <property type="entry name" value="ZN2_CY6_FUNGAL_1"/>
    <property type="match status" value="1"/>
</dbReference>
<evidence type="ECO:0000259" key="4">
    <source>
        <dbReference type="PROSITE" id="PS50048"/>
    </source>
</evidence>
<feature type="domain" description="Zn(2)-C6 fungal-type" evidence="4">
    <location>
        <begin position="66"/>
        <end position="96"/>
    </location>
</feature>
<comment type="subcellular location">
    <subcellularLocation>
        <location evidence="1">Nucleus</location>
    </subcellularLocation>
</comment>
<feature type="compositionally biased region" description="Low complexity" evidence="3">
    <location>
        <begin position="20"/>
        <end position="31"/>
    </location>
</feature>
<dbReference type="CDD" id="cd00067">
    <property type="entry name" value="GAL4"/>
    <property type="match status" value="1"/>
</dbReference>
<keyword evidence="2" id="KW-0539">Nucleus</keyword>